<keyword evidence="3" id="KW-1185">Reference proteome</keyword>
<gene>
    <name evidence="2" type="ORF">AGLY_008109</name>
</gene>
<keyword evidence="1" id="KW-1133">Transmembrane helix</keyword>
<keyword evidence="1" id="KW-0472">Membrane</keyword>
<sequence length="239" mass="28458">MSLNQYKNMHKEKNNLIIYCICPNPFRYDNSKPHVLLDRKEGWVRGKRFHVDLGIGGINIVLGAGRYTDLRGSNTSDASHRMKTKREWDYVTMCSIKFVLKPLYTKLYDYNMLFFKVMDDTKYIQSWEYNNFGVVEHVLRELRTLASGEWNNLNNLFKITLLHIIIIIYHILVLYSYYNAIKLQVLHPQRGERRNNRMRVVHTLHRLQLLARCELSFLIKQIHFCRHSSAKSLRNIPKV</sequence>
<dbReference type="Proteomes" id="UP000475862">
    <property type="component" value="Unassembled WGS sequence"/>
</dbReference>
<evidence type="ECO:0000313" key="3">
    <source>
        <dbReference type="Proteomes" id="UP000475862"/>
    </source>
</evidence>
<protein>
    <submittedName>
        <fullName evidence="2">Uncharacterized protein</fullName>
    </submittedName>
</protein>
<name>A0A6G0TLG4_APHGL</name>
<accession>A0A6G0TLG4</accession>
<dbReference type="EMBL" id="VYZN01000027">
    <property type="protein sequence ID" value="KAE9534817.1"/>
    <property type="molecule type" value="Genomic_DNA"/>
</dbReference>
<organism evidence="2 3">
    <name type="scientific">Aphis glycines</name>
    <name type="common">Soybean aphid</name>
    <dbReference type="NCBI Taxonomy" id="307491"/>
    <lineage>
        <taxon>Eukaryota</taxon>
        <taxon>Metazoa</taxon>
        <taxon>Ecdysozoa</taxon>
        <taxon>Arthropoda</taxon>
        <taxon>Hexapoda</taxon>
        <taxon>Insecta</taxon>
        <taxon>Pterygota</taxon>
        <taxon>Neoptera</taxon>
        <taxon>Paraneoptera</taxon>
        <taxon>Hemiptera</taxon>
        <taxon>Sternorrhyncha</taxon>
        <taxon>Aphidomorpha</taxon>
        <taxon>Aphidoidea</taxon>
        <taxon>Aphididae</taxon>
        <taxon>Aphidini</taxon>
        <taxon>Aphis</taxon>
        <taxon>Aphis</taxon>
    </lineage>
</organism>
<keyword evidence="1" id="KW-0812">Transmembrane</keyword>
<evidence type="ECO:0000313" key="2">
    <source>
        <dbReference type="EMBL" id="KAE9534817.1"/>
    </source>
</evidence>
<reference evidence="2 3" key="1">
    <citation type="submission" date="2019-08" db="EMBL/GenBank/DDBJ databases">
        <title>The genome of the soybean aphid Biotype 1, its phylome, world population structure and adaptation to the North American continent.</title>
        <authorList>
            <person name="Giordano R."/>
            <person name="Donthu R.K."/>
            <person name="Hernandez A.G."/>
            <person name="Wright C.L."/>
            <person name="Zimin A.V."/>
        </authorList>
    </citation>
    <scope>NUCLEOTIDE SEQUENCE [LARGE SCALE GENOMIC DNA]</scope>
    <source>
        <tissue evidence="2">Whole aphids</tissue>
    </source>
</reference>
<evidence type="ECO:0000256" key="1">
    <source>
        <dbReference type="SAM" id="Phobius"/>
    </source>
</evidence>
<dbReference type="AlphaFoldDB" id="A0A6G0TLG4"/>
<comment type="caution">
    <text evidence="2">The sequence shown here is derived from an EMBL/GenBank/DDBJ whole genome shotgun (WGS) entry which is preliminary data.</text>
</comment>
<feature type="transmembrane region" description="Helical" evidence="1">
    <location>
        <begin position="159"/>
        <end position="178"/>
    </location>
</feature>
<proteinExistence type="predicted"/>